<accession>A0AAP3EX01</accession>
<proteinExistence type="predicted"/>
<evidence type="ECO:0000313" key="1">
    <source>
        <dbReference type="EMBL" id="MCV7628957.1"/>
    </source>
</evidence>
<evidence type="ECO:0000313" key="2">
    <source>
        <dbReference type="Proteomes" id="UP001205867"/>
    </source>
</evidence>
<comment type="caution">
    <text evidence="1">The sequence shown here is derived from an EMBL/GenBank/DDBJ whole genome shotgun (WGS) entry which is preliminary data.</text>
</comment>
<dbReference type="AlphaFoldDB" id="A0AAP3EX01"/>
<protein>
    <recommendedName>
        <fullName evidence="3">DUF892 family protein</fullName>
    </recommendedName>
</protein>
<name>A0AAP3EX01_MICLU</name>
<gene>
    <name evidence="1" type="ORF">M3A82_006335</name>
</gene>
<dbReference type="Proteomes" id="UP001205867">
    <property type="component" value="Unassembled WGS sequence"/>
</dbReference>
<sequence>MTGHEHPRPGSTSAAVDEQMLEDFLNQHLLGSRSGVKAFRAAEQTWAGTPQEAALRRLGDAVQGDQDRLEALIGELGLRTPLVDRAAGAAAEVGGRLNPVNALRTRGSGWTQIELDLLQGMLQAKSAMWDVLEQLAPHLPAVDAAEMQALRQRAADQQREVQRITSATLEGRFLAG</sequence>
<dbReference type="RefSeq" id="WP_206397559.1">
    <property type="nucleotide sequence ID" value="NZ_JAFDOZ010000025.1"/>
</dbReference>
<organism evidence="1 2">
    <name type="scientific">Micrococcus luteus</name>
    <name type="common">Micrococcus lysodeikticus</name>
    <dbReference type="NCBI Taxonomy" id="1270"/>
    <lineage>
        <taxon>Bacteria</taxon>
        <taxon>Bacillati</taxon>
        <taxon>Actinomycetota</taxon>
        <taxon>Actinomycetes</taxon>
        <taxon>Micrococcales</taxon>
        <taxon>Micrococcaceae</taxon>
        <taxon>Micrococcus</taxon>
    </lineage>
</organism>
<evidence type="ECO:0008006" key="3">
    <source>
        <dbReference type="Google" id="ProtNLM"/>
    </source>
</evidence>
<reference evidence="1" key="1">
    <citation type="submission" date="2023-06" db="EMBL/GenBank/DDBJ databases">
        <title>lsaBGC provides a comprehensive framework for evolutionary analysis of biosynthetic gene clusters within focal taxa.</title>
        <authorList>
            <person name="Salamzade R."/>
            <person name="Sandstrom S."/>
            <person name="Kalan L.R."/>
        </authorList>
    </citation>
    <scope>NUCLEOTIDE SEQUENCE</scope>
    <source>
        <strain evidence="1">P3-SID899</strain>
    </source>
</reference>
<dbReference type="EMBL" id="JALXKZ020000011">
    <property type="protein sequence ID" value="MCV7628957.1"/>
    <property type="molecule type" value="Genomic_DNA"/>
</dbReference>